<comment type="caution">
    <text evidence="2">The sequence shown here is derived from an EMBL/GenBank/DDBJ whole genome shotgun (WGS) entry which is preliminary data.</text>
</comment>
<protein>
    <submittedName>
        <fullName evidence="2">Uncharacterized protein</fullName>
    </submittedName>
</protein>
<evidence type="ECO:0000256" key="1">
    <source>
        <dbReference type="SAM" id="MobiDB-lite"/>
    </source>
</evidence>
<feature type="compositionally biased region" description="Basic and acidic residues" evidence="1">
    <location>
        <begin position="252"/>
        <end position="326"/>
    </location>
</feature>
<evidence type="ECO:0000313" key="3">
    <source>
        <dbReference type="Proteomes" id="UP000051373"/>
    </source>
</evidence>
<dbReference type="Proteomes" id="UP000051373">
    <property type="component" value="Unassembled WGS sequence"/>
</dbReference>
<proteinExistence type="predicted"/>
<accession>A0A0S8FQB6</accession>
<organism evidence="2 3">
    <name type="scientific">candidate division WOR_3 bacterium SM23_42</name>
    <dbReference type="NCBI Taxonomy" id="1703779"/>
    <lineage>
        <taxon>Bacteria</taxon>
        <taxon>Bacteria division WOR-3</taxon>
    </lineage>
</organism>
<gene>
    <name evidence="2" type="ORF">AMJ83_09160</name>
</gene>
<dbReference type="EMBL" id="LJUJ01000022">
    <property type="protein sequence ID" value="KPK62918.1"/>
    <property type="molecule type" value="Genomic_DNA"/>
</dbReference>
<dbReference type="AlphaFoldDB" id="A0A0S8FQB6"/>
<dbReference type="STRING" id="1703779.AMJ83_09160"/>
<reference evidence="2 3" key="1">
    <citation type="journal article" date="2015" name="Microbiome">
        <title>Genomic resolution of linkages in carbon, nitrogen, and sulfur cycling among widespread estuary sediment bacteria.</title>
        <authorList>
            <person name="Baker B.J."/>
            <person name="Lazar C.S."/>
            <person name="Teske A.P."/>
            <person name="Dick G.J."/>
        </authorList>
    </citation>
    <scope>NUCLEOTIDE SEQUENCE [LARGE SCALE GENOMIC DNA]</scope>
    <source>
        <strain evidence="2">SM23_42</strain>
    </source>
</reference>
<feature type="region of interest" description="Disordered" evidence="1">
    <location>
        <begin position="212"/>
        <end position="356"/>
    </location>
</feature>
<feature type="compositionally biased region" description="Basic and acidic residues" evidence="1">
    <location>
        <begin position="342"/>
        <end position="356"/>
    </location>
</feature>
<evidence type="ECO:0000313" key="2">
    <source>
        <dbReference type="EMBL" id="KPK62918.1"/>
    </source>
</evidence>
<sequence length="356" mass="43277">MKRLLFLVLMFAVIPLFAGDVNFIYYDYDYNGDYGYDEYWYDGYYYDGYWVYRPYGYYCGYFPWWYPWWWDWFWWRCHWCHHFSWDFYYSGFYVVWYDHGYWWYRPRYGRRVRYRLPYSYATLRVKSRTHGIYLPEKPPREINVPYREEQVRTLVRQQDPDLYTRVEKEQRSGNLEQMRMQHVAKVNREIVEKDRQHGITGKNIDINQLTKGTTSARSVDTKSAGGIQKVTKQRSTDIKYEPVSKSAASRIKKVDKSETKARNESVVRSKEPQVRSSERVTRTEERQKSTPEPRVEKTRNRDSKTTDAPEREKPKVSKPEKKESKTVSRQPTQSGKKYSAPQRKEPDRNYTSRPER</sequence>
<name>A0A0S8FQB6_UNCW3</name>